<dbReference type="InterPro" id="IPR048502">
    <property type="entry name" value="NamZ_N"/>
</dbReference>
<dbReference type="Pfam" id="PF07075">
    <property type="entry name" value="NamZ_N"/>
    <property type="match status" value="1"/>
</dbReference>
<accession>A0A1U9R1X0</accession>
<dbReference type="KEGG" id="snw:BBN63_34405"/>
<proteinExistence type="predicted"/>
<evidence type="ECO:0000256" key="1">
    <source>
        <dbReference type="SAM" id="SignalP"/>
    </source>
</evidence>
<dbReference type="PANTHER" id="PTHR42915:SF1">
    <property type="entry name" value="PEPTIDOGLYCAN BETA-N-ACETYLMURAMIDASE NAMZ"/>
    <property type="match status" value="1"/>
</dbReference>
<dbReference type="GO" id="GO:0033922">
    <property type="term" value="F:peptidoglycan beta-N-acetylmuramidase activity"/>
    <property type="evidence" value="ECO:0007669"/>
    <property type="project" value="InterPro"/>
</dbReference>
<keyword evidence="1" id="KW-0732">Signal</keyword>
<reference evidence="4 5" key="1">
    <citation type="submission" date="2016-11" db="EMBL/GenBank/DDBJ databases">
        <title>Complete genome sequence of Streptomyces niveus SCSIO 3406.</title>
        <authorList>
            <person name="Zhu Q."/>
            <person name="Cheng W."/>
            <person name="Song Y."/>
            <person name="Li Q."/>
            <person name="Ju J."/>
        </authorList>
    </citation>
    <scope>NUCLEOTIDE SEQUENCE [LARGE SCALE GENOMIC DNA]</scope>
    <source>
        <strain evidence="4 5">SCSIO 3406</strain>
    </source>
</reference>
<evidence type="ECO:0000259" key="3">
    <source>
        <dbReference type="Pfam" id="PF20732"/>
    </source>
</evidence>
<feature type="chain" id="PRO_5012143346" description="DUF1343 domain-containing protein" evidence="1">
    <location>
        <begin position="26"/>
        <end position="428"/>
    </location>
</feature>
<dbReference type="Gene3D" id="3.40.50.12170">
    <property type="entry name" value="Uncharacterised protein PF07075, DUF1343"/>
    <property type="match status" value="1"/>
</dbReference>
<evidence type="ECO:0000313" key="5">
    <source>
        <dbReference type="Proteomes" id="UP000189677"/>
    </source>
</evidence>
<name>A0A1U9R1X0_STRNV</name>
<keyword evidence="5" id="KW-1185">Reference proteome</keyword>
<dbReference type="RefSeq" id="WP_078079199.1">
    <property type="nucleotide sequence ID" value="NZ_CP018047.1"/>
</dbReference>
<dbReference type="InterPro" id="IPR048503">
    <property type="entry name" value="NamZ_C"/>
</dbReference>
<dbReference type="Proteomes" id="UP000189677">
    <property type="component" value="Chromosome"/>
</dbReference>
<dbReference type="Pfam" id="PF20732">
    <property type="entry name" value="NamZ_C"/>
    <property type="match status" value="1"/>
</dbReference>
<feature type="signal peptide" evidence="1">
    <location>
        <begin position="1"/>
        <end position="25"/>
    </location>
</feature>
<evidence type="ECO:0000313" key="4">
    <source>
        <dbReference type="EMBL" id="AQU70502.1"/>
    </source>
</evidence>
<organism evidence="4 5">
    <name type="scientific">Streptomyces niveus</name>
    <name type="common">Streptomyces spheroides</name>
    <dbReference type="NCBI Taxonomy" id="193462"/>
    <lineage>
        <taxon>Bacteria</taxon>
        <taxon>Bacillati</taxon>
        <taxon>Actinomycetota</taxon>
        <taxon>Actinomycetes</taxon>
        <taxon>Kitasatosporales</taxon>
        <taxon>Streptomycetaceae</taxon>
        <taxon>Streptomyces</taxon>
    </lineage>
</organism>
<feature type="domain" description="Peptidoglycan beta-N-acetylmuramidase NamZ N-terminal" evidence="2">
    <location>
        <begin position="61"/>
        <end position="269"/>
    </location>
</feature>
<dbReference type="EMBL" id="CP018047">
    <property type="protein sequence ID" value="AQU70502.1"/>
    <property type="molecule type" value="Genomic_DNA"/>
</dbReference>
<dbReference type="PANTHER" id="PTHR42915">
    <property type="entry name" value="HYPOTHETICAL 460 KDA PROTEIN IN FEUA-SIGW INTERGENIC REGION [PRECURSOR]"/>
    <property type="match status" value="1"/>
</dbReference>
<feature type="domain" description="Peptidoglycan beta-N-acetylmuramidase NamZ C-terminal" evidence="3">
    <location>
        <begin position="274"/>
        <end position="427"/>
    </location>
</feature>
<dbReference type="InterPro" id="IPR008302">
    <property type="entry name" value="NamZ"/>
</dbReference>
<sequence>MRRRDLLTVAATSAVAAGTAGPAAAGPAVAQGKGHGAKGGVRTGFETLRRSGYASVTGQRVGIISNPTGIDRELNHIVDVMVADAAVNLVAIFGPEHGFRGIGQAGEGEEFFIDEKTGLPVYNAYNNSATMERLFSDLELDTVVFDIQEVGARFYTYIWTMYLALEAAARLGVKFVVLDRPTPLSGKDAYGPVLHPEHSTFVGLKAIAQQHGMTPGELARLYNEVFVPAATGGKRADLYVQRLSGWDRRMRYTDTGLPWVAPSPNMPTLATADIYVGTCLFEASALSEGRGTTQPFQLIGAPGIDHRWERALNAREMPGVRFREAYFKPVFSKQQDKTCGGVEVLITDVDRFEPIPTALAMITEQWRLFPEYRWRSQDVTSFWMDKLSGDTRVREAIENGTDAADIPEVWHDDLKRFRALRREFLIYR</sequence>
<evidence type="ECO:0008006" key="6">
    <source>
        <dbReference type="Google" id="ProtNLM"/>
    </source>
</evidence>
<dbReference type="PIRSF" id="PIRSF016719">
    <property type="entry name" value="UCP016719"/>
    <property type="match status" value="1"/>
</dbReference>
<evidence type="ECO:0000259" key="2">
    <source>
        <dbReference type="Pfam" id="PF07075"/>
    </source>
</evidence>
<dbReference type="Gene3D" id="3.90.1150.140">
    <property type="match status" value="1"/>
</dbReference>
<protein>
    <recommendedName>
        <fullName evidence="6">DUF1343 domain-containing protein</fullName>
    </recommendedName>
</protein>
<dbReference type="OrthoDB" id="9801061at2"/>
<dbReference type="AlphaFoldDB" id="A0A1U9R1X0"/>
<gene>
    <name evidence="4" type="ORF">BBN63_34405</name>
</gene>